<dbReference type="NCBIfam" id="TIGR03083">
    <property type="entry name" value="maleylpyruvate isomerase family mycothiol-dependent enzyme"/>
    <property type="match status" value="1"/>
</dbReference>
<sequence>MPGSEAERAASIYHDARERIEDLMTDADPAAWRADVPACPGWTVRDVVSHLVAVAQDWVAGSLAGAPTDAQTAEHIRRFDDEDESALLGLWRAAAQGLTERARADGLEPPLGDITCHEHDIRSALGRPGARDAESVRWTAHRLLSALRTPVPLRVEVEDGQYRAGPAGDAQLLLRTTCFEATRWRTGRRSPAQLAAMDWTGDPAPVLDHLCLFGPATVDVIE</sequence>
<reference evidence="2 3" key="1">
    <citation type="submission" date="2020-08" db="EMBL/GenBank/DDBJ databases">
        <title>The Agave Microbiome: Exploring the role of microbial communities in plant adaptations to desert environments.</title>
        <authorList>
            <person name="Partida-Martinez L.P."/>
        </authorList>
    </citation>
    <scope>NUCLEOTIDE SEQUENCE [LARGE SCALE GENOMIC DNA]</scope>
    <source>
        <strain evidence="2 3">AT2.18</strain>
    </source>
</reference>
<organism evidence="2 3">
    <name type="scientific">Mycolicibacterium iranicum</name>
    <name type="common">Mycobacterium iranicum</name>
    <dbReference type="NCBI Taxonomy" id="912594"/>
    <lineage>
        <taxon>Bacteria</taxon>
        <taxon>Bacillati</taxon>
        <taxon>Actinomycetota</taxon>
        <taxon>Actinomycetes</taxon>
        <taxon>Mycobacteriales</taxon>
        <taxon>Mycobacteriaceae</taxon>
        <taxon>Mycolicibacterium</taxon>
    </lineage>
</organism>
<dbReference type="AlphaFoldDB" id="A0A839Q0K2"/>
<evidence type="ECO:0000313" key="2">
    <source>
        <dbReference type="EMBL" id="MBB2989299.1"/>
    </source>
</evidence>
<gene>
    <name evidence="2" type="ORF">FHR72_000762</name>
</gene>
<dbReference type="GO" id="GO:0046872">
    <property type="term" value="F:metal ion binding"/>
    <property type="evidence" value="ECO:0007669"/>
    <property type="project" value="InterPro"/>
</dbReference>
<dbReference type="EMBL" id="JACHVU010000002">
    <property type="protein sequence ID" value="MBB2989299.1"/>
    <property type="molecule type" value="Genomic_DNA"/>
</dbReference>
<dbReference type="Pfam" id="PF11716">
    <property type="entry name" value="MDMPI_N"/>
    <property type="match status" value="1"/>
</dbReference>
<feature type="domain" description="Mycothiol-dependent maleylpyruvate isomerase metal-binding" evidence="1">
    <location>
        <begin position="14"/>
        <end position="110"/>
    </location>
</feature>
<name>A0A839Q0K2_MYCIR</name>
<dbReference type="RefSeq" id="WP_311736048.1">
    <property type="nucleotide sequence ID" value="NZ_JACHVU010000002.1"/>
</dbReference>
<accession>A0A839Q0K2</accession>
<dbReference type="SUPFAM" id="SSF109854">
    <property type="entry name" value="DinB/YfiT-like putative metalloenzymes"/>
    <property type="match status" value="1"/>
</dbReference>
<protein>
    <submittedName>
        <fullName evidence="2">Uncharacterized protein (TIGR03083 family)</fullName>
    </submittedName>
</protein>
<dbReference type="InterPro" id="IPR017517">
    <property type="entry name" value="Maleyloyr_isom"/>
</dbReference>
<keyword evidence="3" id="KW-1185">Reference proteome</keyword>
<evidence type="ECO:0000259" key="1">
    <source>
        <dbReference type="Pfam" id="PF11716"/>
    </source>
</evidence>
<dbReference type="InterPro" id="IPR024344">
    <property type="entry name" value="MDMPI_metal-binding"/>
</dbReference>
<evidence type="ECO:0000313" key="3">
    <source>
        <dbReference type="Proteomes" id="UP000550501"/>
    </source>
</evidence>
<dbReference type="Gene3D" id="1.20.120.450">
    <property type="entry name" value="dinb family like domain"/>
    <property type="match status" value="1"/>
</dbReference>
<dbReference type="InterPro" id="IPR034660">
    <property type="entry name" value="DinB/YfiT-like"/>
</dbReference>
<proteinExistence type="predicted"/>
<dbReference type="Proteomes" id="UP000550501">
    <property type="component" value="Unassembled WGS sequence"/>
</dbReference>
<comment type="caution">
    <text evidence="2">The sequence shown here is derived from an EMBL/GenBank/DDBJ whole genome shotgun (WGS) entry which is preliminary data.</text>
</comment>